<evidence type="ECO:0000256" key="2">
    <source>
        <dbReference type="ARBA" id="ARBA00022827"/>
    </source>
</evidence>
<dbReference type="PANTHER" id="PTHR42659">
    <property type="entry name" value="XANTHINE DEHYDROGENASE SUBUNIT C-RELATED"/>
    <property type="match status" value="1"/>
</dbReference>
<evidence type="ECO:0000256" key="1">
    <source>
        <dbReference type="ARBA" id="ARBA00022630"/>
    </source>
</evidence>
<sequence length="289" mass="31358">MNKVFLPRTVAELWSFLEEEPEAHVYAGGTDLLVRMRAREEKPPALICMERIGELQGVREETSGLWIGACTPHRRLLDDPLIQGHLPVLAKALRILGSPQIRNMGTLGGNICTASPAGDCLPPLYILDAVVEIRSPNAVRTLPINSFIVGPEKTQLQRGEILAGVLVKRPPNFNIQFFEKVGQRKAMAIAVASLAALLRVSPSGMIEEARLAWGSVGPTVVRSGIVEAALEGEPLSSITLEKLSPIARQAVSPIDDLRASADYRRTVAGNLILRLAENIMIPPRPLPPS</sequence>
<dbReference type="GO" id="GO:0016491">
    <property type="term" value="F:oxidoreductase activity"/>
    <property type="evidence" value="ECO:0007669"/>
    <property type="project" value="UniProtKB-KW"/>
</dbReference>
<dbReference type="SMART" id="SM01092">
    <property type="entry name" value="CO_deh_flav_C"/>
    <property type="match status" value="1"/>
</dbReference>
<dbReference type="InterPro" id="IPR036683">
    <property type="entry name" value="CO_DH_flav_C_dom_sf"/>
</dbReference>
<dbReference type="InterPro" id="IPR002346">
    <property type="entry name" value="Mopterin_DH_FAD-bd"/>
</dbReference>
<dbReference type="PROSITE" id="PS51387">
    <property type="entry name" value="FAD_PCMH"/>
    <property type="match status" value="1"/>
</dbReference>
<evidence type="ECO:0000313" key="5">
    <source>
        <dbReference type="EMBL" id="SEM57418.1"/>
    </source>
</evidence>
<dbReference type="Pfam" id="PF03450">
    <property type="entry name" value="CO_deh_flav_C"/>
    <property type="match status" value="1"/>
</dbReference>
<dbReference type="AlphaFoldDB" id="A0A1H7ZIQ4"/>
<evidence type="ECO:0000259" key="4">
    <source>
        <dbReference type="PROSITE" id="PS51387"/>
    </source>
</evidence>
<dbReference type="RefSeq" id="WP_093884221.1">
    <property type="nucleotide sequence ID" value="NZ_FOBS01000023.1"/>
</dbReference>
<accession>A0A1H7ZIQ4</accession>
<protein>
    <submittedName>
        <fullName evidence="5">Xanthine dehydrogenase FAD-binding subunit</fullName>
    </submittedName>
</protein>
<dbReference type="Pfam" id="PF00941">
    <property type="entry name" value="FAD_binding_5"/>
    <property type="match status" value="1"/>
</dbReference>
<proteinExistence type="predicted"/>
<dbReference type="InterPro" id="IPR016169">
    <property type="entry name" value="FAD-bd_PCMH_sub2"/>
</dbReference>
<dbReference type="InterPro" id="IPR051312">
    <property type="entry name" value="Diverse_Substr_Oxidored"/>
</dbReference>
<dbReference type="Gene3D" id="3.30.390.50">
    <property type="entry name" value="CO dehydrogenase flavoprotein, C-terminal domain"/>
    <property type="match status" value="1"/>
</dbReference>
<gene>
    <name evidence="5" type="ORF">SAMN04489760_12329</name>
</gene>
<dbReference type="GO" id="GO:0071949">
    <property type="term" value="F:FAD binding"/>
    <property type="evidence" value="ECO:0007669"/>
    <property type="project" value="InterPro"/>
</dbReference>
<keyword evidence="6" id="KW-1185">Reference proteome</keyword>
<dbReference type="SUPFAM" id="SSF56176">
    <property type="entry name" value="FAD-binding/transporter-associated domain-like"/>
    <property type="match status" value="1"/>
</dbReference>
<feature type="domain" description="FAD-binding PCMH-type" evidence="4">
    <location>
        <begin position="1"/>
        <end position="172"/>
    </location>
</feature>
<dbReference type="Gene3D" id="3.30.43.10">
    <property type="entry name" value="Uridine Diphospho-n-acetylenolpyruvylglucosamine Reductase, domain 2"/>
    <property type="match status" value="1"/>
</dbReference>
<keyword evidence="1" id="KW-0285">Flavoprotein</keyword>
<organism evidence="5 6">
    <name type="scientific">Syntrophus gentianae</name>
    <dbReference type="NCBI Taxonomy" id="43775"/>
    <lineage>
        <taxon>Bacteria</taxon>
        <taxon>Pseudomonadati</taxon>
        <taxon>Thermodesulfobacteriota</taxon>
        <taxon>Syntrophia</taxon>
        <taxon>Syntrophales</taxon>
        <taxon>Syntrophaceae</taxon>
        <taxon>Syntrophus</taxon>
    </lineage>
</organism>
<dbReference type="PANTHER" id="PTHR42659:SF2">
    <property type="entry name" value="XANTHINE DEHYDROGENASE SUBUNIT C-RELATED"/>
    <property type="match status" value="1"/>
</dbReference>
<dbReference type="STRING" id="43775.SAMN04489760_12329"/>
<dbReference type="InterPro" id="IPR005107">
    <property type="entry name" value="CO_DH_flav_C"/>
</dbReference>
<evidence type="ECO:0000256" key="3">
    <source>
        <dbReference type="ARBA" id="ARBA00023002"/>
    </source>
</evidence>
<evidence type="ECO:0000313" key="6">
    <source>
        <dbReference type="Proteomes" id="UP000198744"/>
    </source>
</evidence>
<name>A0A1H7ZIQ4_9BACT</name>
<dbReference type="EMBL" id="FOBS01000023">
    <property type="protein sequence ID" value="SEM57418.1"/>
    <property type="molecule type" value="Genomic_DNA"/>
</dbReference>
<reference evidence="5 6" key="1">
    <citation type="submission" date="2016-10" db="EMBL/GenBank/DDBJ databases">
        <authorList>
            <person name="de Groot N.N."/>
        </authorList>
    </citation>
    <scope>NUCLEOTIDE SEQUENCE [LARGE SCALE GENOMIC DNA]</scope>
    <source>
        <strain evidence="5 6">DSM 8423</strain>
    </source>
</reference>
<keyword evidence="2" id="KW-0274">FAD</keyword>
<dbReference type="OrthoDB" id="9783813at2"/>
<dbReference type="Gene3D" id="3.30.465.10">
    <property type="match status" value="1"/>
</dbReference>
<dbReference type="Proteomes" id="UP000198744">
    <property type="component" value="Unassembled WGS sequence"/>
</dbReference>
<dbReference type="InterPro" id="IPR036318">
    <property type="entry name" value="FAD-bd_PCMH-like_sf"/>
</dbReference>
<dbReference type="InterPro" id="IPR016167">
    <property type="entry name" value="FAD-bd_PCMH_sub1"/>
</dbReference>
<keyword evidence="3" id="KW-0560">Oxidoreductase</keyword>
<dbReference type="SUPFAM" id="SSF55447">
    <property type="entry name" value="CO dehydrogenase flavoprotein C-terminal domain-like"/>
    <property type="match status" value="1"/>
</dbReference>
<dbReference type="InterPro" id="IPR016166">
    <property type="entry name" value="FAD-bd_PCMH"/>
</dbReference>